<name>A0A1K2CDE1_STRAR</name>
<evidence type="ECO:0000313" key="1">
    <source>
        <dbReference type="EMBL" id="SFY08432.1"/>
    </source>
</evidence>
<dbReference type="EMBL" id="FPJO01000010">
    <property type="protein sequence ID" value="SFY08432.1"/>
    <property type="molecule type" value="Genomic_DNA"/>
</dbReference>
<evidence type="ECO:0000313" key="2">
    <source>
        <dbReference type="Proteomes" id="UP000181909"/>
    </source>
</evidence>
<reference evidence="1 2" key="1">
    <citation type="submission" date="2016-11" db="EMBL/GenBank/DDBJ databases">
        <authorList>
            <person name="Jaros S."/>
            <person name="Januszkiewicz K."/>
            <person name="Wedrychowicz H."/>
        </authorList>
    </citation>
    <scope>NUCLEOTIDE SEQUENCE [LARGE SCALE GENOMIC DNA]</scope>
    <source>
        <strain evidence="1 2">OK807</strain>
    </source>
</reference>
<sequence>MTSGIEDAQGCGAGLEVNPVGARVGIRATAPSGELSLICTPARARELAAALALAADEADSAASAQPVTVRARELRRGDVRDGDRAMTVDDIRVDGATAHVTWKSGAGRSWTQGYDAEAEITLRRRGGSH</sequence>
<dbReference type="RefSeq" id="WP_072486443.1">
    <property type="nucleotide sequence ID" value="NZ_CP108276.1"/>
</dbReference>
<gene>
    <name evidence="1" type="ORF">SAMN02787144_1010217</name>
</gene>
<dbReference type="OrthoDB" id="4235963at2"/>
<dbReference type="Proteomes" id="UP000181909">
    <property type="component" value="Unassembled WGS sequence"/>
</dbReference>
<organism evidence="1 2">
    <name type="scientific">Streptomyces atratus</name>
    <dbReference type="NCBI Taxonomy" id="1893"/>
    <lineage>
        <taxon>Bacteria</taxon>
        <taxon>Bacillati</taxon>
        <taxon>Actinomycetota</taxon>
        <taxon>Actinomycetes</taxon>
        <taxon>Kitasatosporales</taxon>
        <taxon>Streptomycetaceae</taxon>
        <taxon>Streptomyces</taxon>
    </lineage>
</organism>
<protein>
    <submittedName>
        <fullName evidence="1">Uncharacterized protein</fullName>
    </submittedName>
</protein>
<proteinExistence type="predicted"/>
<accession>A0A1K2CDE1</accession>
<dbReference type="AlphaFoldDB" id="A0A1K2CDE1"/>
<dbReference type="STRING" id="1893.SAMN02787144_1010217"/>